<evidence type="ECO:0000313" key="3">
    <source>
        <dbReference type="Proteomes" id="UP000095283"/>
    </source>
</evidence>
<keyword evidence="1" id="KW-0511">Multifunctional enzyme</keyword>
<dbReference type="Gene3D" id="3.30.70.270">
    <property type="match status" value="1"/>
</dbReference>
<keyword evidence="3" id="KW-1185">Reference proteome</keyword>
<evidence type="ECO:0000313" key="4">
    <source>
        <dbReference type="WBParaSite" id="Hba_03735"/>
    </source>
</evidence>
<protein>
    <submittedName>
        <fullName evidence="4">RT_RNaseH_2 domain-containing protein</fullName>
    </submittedName>
</protein>
<dbReference type="PANTHER" id="PTHR37984:SF5">
    <property type="entry name" value="PROTEIN NYNRIN-LIKE"/>
    <property type="match status" value="1"/>
</dbReference>
<dbReference type="GO" id="GO:0003824">
    <property type="term" value="F:catalytic activity"/>
    <property type="evidence" value="ECO:0007669"/>
    <property type="project" value="UniProtKB-KW"/>
</dbReference>
<dbReference type="InterPro" id="IPR043128">
    <property type="entry name" value="Rev_trsase/Diguanyl_cyclase"/>
</dbReference>
<dbReference type="InterPro" id="IPR050951">
    <property type="entry name" value="Retrovirus_Pol_polyprotein"/>
</dbReference>
<sequence>MKQLRAPSDNLLKKNTTFKWSTNDQTVFERVKEVLSSKLSLTHFDQNLDIIVAADASDYGIGAVILHKYPNGAQKKTMDKLKGRISLILP</sequence>
<dbReference type="SUPFAM" id="SSF56672">
    <property type="entry name" value="DNA/RNA polymerases"/>
    <property type="match status" value="1"/>
</dbReference>
<name>A0A1I7WFN4_HETBA</name>
<dbReference type="AlphaFoldDB" id="A0A1I7WFN4"/>
<dbReference type="Pfam" id="PF17919">
    <property type="entry name" value="RT_RNaseH_2"/>
    <property type="match status" value="1"/>
</dbReference>
<evidence type="ECO:0000256" key="1">
    <source>
        <dbReference type="ARBA" id="ARBA00023268"/>
    </source>
</evidence>
<dbReference type="Proteomes" id="UP000095283">
    <property type="component" value="Unplaced"/>
</dbReference>
<feature type="domain" description="Reverse transcriptase/retrotransposon-derived protein RNase H-like" evidence="2">
    <location>
        <begin position="20"/>
        <end position="73"/>
    </location>
</feature>
<organism evidence="3 4">
    <name type="scientific">Heterorhabditis bacteriophora</name>
    <name type="common">Entomopathogenic nematode worm</name>
    <dbReference type="NCBI Taxonomy" id="37862"/>
    <lineage>
        <taxon>Eukaryota</taxon>
        <taxon>Metazoa</taxon>
        <taxon>Ecdysozoa</taxon>
        <taxon>Nematoda</taxon>
        <taxon>Chromadorea</taxon>
        <taxon>Rhabditida</taxon>
        <taxon>Rhabditina</taxon>
        <taxon>Rhabditomorpha</taxon>
        <taxon>Strongyloidea</taxon>
        <taxon>Heterorhabditidae</taxon>
        <taxon>Heterorhabditis</taxon>
    </lineage>
</organism>
<evidence type="ECO:0000259" key="2">
    <source>
        <dbReference type="Pfam" id="PF17919"/>
    </source>
</evidence>
<dbReference type="WBParaSite" id="Hba_03735">
    <property type="protein sequence ID" value="Hba_03735"/>
    <property type="gene ID" value="Hba_03735"/>
</dbReference>
<dbReference type="PANTHER" id="PTHR37984">
    <property type="entry name" value="PROTEIN CBG26694"/>
    <property type="match status" value="1"/>
</dbReference>
<accession>A0A1I7WFN4</accession>
<dbReference type="InterPro" id="IPR041577">
    <property type="entry name" value="RT_RNaseH_2"/>
</dbReference>
<proteinExistence type="predicted"/>
<reference evidence="4" key="1">
    <citation type="submission" date="2016-11" db="UniProtKB">
        <authorList>
            <consortium name="WormBaseParasite"/>
        </authorList>
    </citation>
    <scope>IDENTIFICATION</scope>
</reference>
<dbReference type="InterPro" id="IPR043502">
    <property type="entry name" value="DNA/RNA_pol_sf"/>
</dbReference>